<keyword evidence="7 11" id="KW-0675">Receptor</keyword>
<evidence type="ECO:0000313" key="15">
    <source>
        <dbReference type="Proteomes" id="UP001558652"/>
    </source>
</evidence>
<dbReference type="GO" id="GO:0007601">
    <property type="term" value="P:visual perception"/>
    <property type="evidence" value="ECO:0007669"/>
    <property type="project" value="UniProtKB-KW"/>
</dbReference>
<dbReference type="PROSITE" id="PS00237">
    <property type="entry name" value="G_PROTEIN_RECEP_F1_1"/>
    <property type="match status" value="1"/>
</dbReference>
<keyword evidence="4 12" id="KW-1133">Transmembrane helix</keyword>
<sequence length="301" mass="32958">MDMELLMPVSGYLAASVTLFFIGFVGFFSNLIVIVMMFREKQLWTPLNVILFNLVASDFSVSVLGNPFTLASAINMSWAFGQDLCIAYGFFMSLLGISSIGTLSVLALERYLIISQPVSRSQLTKKSALLVVIVVWIYSTALTAPPLFGWGEYTIEAANISCSVNWETRSYSTTSYIIFLFTFGFFLPVIIISFSYINIIVTVKKNMMSVGRVKAEARVAGMVAVMIVAFFLAWTPYAVLALLVAFLDIQLSPALTVVPALVAKTSICYNPIIYVGLNTQVGISRSSSSITNDPTSITSYA</sequence>
<evidence type="ECO:0000256" key="4">
    <source>
        <dbReference type="ARBA" id="ARBA00022989"/>
    </source>
</evidence>
<dbReference type="PRINTS" id="PR00237">
    <property type="entry name" value="GPCRRHODOPSN"/>
</dbReference>
<evidence type="ECO:0000256" key="10">
    <source>
        <dbReference type="ARBA" id="ARBA00023305"/>
    </source>
</evidence>
<keyword evidence="6 12" id="KW-0472">Membrane</keyword>
<dbReference type="Gene3D" id="1.20.1070.10">
    <property type="entry name" value="Rhodopsin 7-helix transmembrane proteins"/>
    <property type="match status" value="1"/>
</dbReference>
<dbReference type="GO" id="GO:0004930">
    <property type="term" value="F:G protein-coupled receptor activity"/>
    <property type="evidence" value="ECO:0007669"/>
    <property type="project" value="UniProtKB-KW"/>
</dbReference>
<evidence type="ECO:0000256" key="7">
    <source>
        <dbReference type="ARBA" id="ARBA00023170"/>
    </source>
</evidence>
<evidence type="ECO:0000256" key="3">
    <source>
        <dbReference type="ARBA" id="ARBA00022692"/>
    </source>
</evidence>
<feature type="transmembrane region" description="Helical" evidence="12">
    <location>
        <begin position="222"/>
        <end position="247"/>
    </location>
</feature>
<dbReference type="Proteomes" id="UP001558652">
    <property type="component" value="Unassembled WGS sequence"/>
</dbReference>
<evidence type="ECO:0000256" key="5">
    <source>
        <dbReference type="ARBA" id="ARBA00023040"/>
    </source>
</evidence>
<reference evidence="14 15" key="1">
    <citation type="submission" date="2024-07" db="EMBL/GenBank/DDBJ databases">
        <title>Chromosome-level genome assembly of the water stick insect Ranatra chinensis (Heteroptera: Nepidae).</title>
        <authorList>
            <person name="Liu X."/>
        </authorList>
    </citation>
    <scope>NUCLEOTIDE SEQUENCE [LARGE SCALE GENOMIC DNA]</scope>
    <source>
        <strain evidence="14">Cailab_2021Rc</strain>
        <tissue evidence="14">Muscle</tissue>
    </source>
</reference>
<feature type="transmembrane region" description="Helical" evidence="12">
    <location>
        <begin position="128"/>
        <end position="148"/>
    </location>
</feature>
<comment type="similarity">
    <text evidence="2 11">Belongs to the G-protein coupled receptor 1 family.</text>
</comment>
<feature type="domain" description="G-protein coupled receptors family 1 profile" evidence="13">
    <location>
        <begin position="29"/>
        <end position="274"/>
    </location>
</feature>
<keyword evidence="5 11" id="KW-0297">G-protein coupled receptor</keyword>
<dbReference type="CDD" id="cd14969">
    <property type="entry name" value="7tmA_Opsins_type2_animals"/>
    <property type="match status" value="1"/>
</dbReference>
<keyword evidence="3 11" id="KW-0812">Transmembrane</keyword>
<evidence type="ECO:0000256" key="2">
    <source>
        <dbReference type="ARBA" id="ARBA00010663"/>
    </source>
</evidence>
<evidence type="ECO:0000259" key="13">
    <source>
        <dbReference type="PROSITE" id="PS50262"/>
    </source>
</evidence>
<dbReference type="InterPro" id="IPR050125">
    <property type="entry name" value="GPCR_opsins"/>
</dbReference>
<comment type="caution">
    <text evidence="14">The sequence shown here is derived from an EMBL/GenBank/DDBJ whole genome shotgun (WGS) entry which is preliminary data.</text>
</comment>
<name>A0ABD0YL73_9HEMI</name>
<dbReference type="InterPro" id="IPR017452">
    <property type="entry name" value="GPCR_Rhodpsn_7TM"/>
</dbReference>
<keyword evidence="10" id="KW-0844">Vision</keyword>
<feature type="transmembrane region" description="Helical" evidence="12">
    <location>
        <begin position="50"/>
        <end position="74"/>
    </location>
</feature>
<evidence type="ECO:0000256" key="12">
    <source>
        <dbReference type="SAM" id="Phobius"/>
    </source>
</evidence>
<dbReference type="EMBL" id="JBFDAA010000006">
    <property type="protein sequence ID" value="KAL1131949.1"/>
    <property type="molecule type" value="Genomic_DNA"/>
</dbReference>
<keyword evidence="9 11" id="KW-0807">Transducer</keyword>
<evidence type="ECO:0000256" key="1">
    <source>
        <dbReference type="ARBA" id="ARBA00004141"/>
    </source>
</evidence>
<dbReference type="InterPro" id="IPR000276">
    <property type="entry name" value="GPCR_Rhodpsn"/>
</dbReference>
<keyword evidence="10" id="KW-0716">Sensory transduction</keyword>
<gene>
    <name evidence="14" type="ORF">AAG570_011560</name>
</gene>
<dbReference type="SUPFAM" id="SSF81321">
    <property type="entry name" value="Family A G protein-coupled receptor-like"/>
    <property type="match status" value="1"/>
</dbReference>
<keyword evidence="8" id="KW-0325">Glycoprotein</keyword>
<proteinExistence type="inferred from homology"/>
<feature type="transmembrane region" description="Helical" evidence="12">
    <location>
        <begin position="176"/>
        <end position="201"/>
    </location>
</feature>
<evidence type="ECO:0000256" key="9">
    <source>
        <dbReference type="ARBA" id="ARBA00023224"/>
    </source>
</evidence>
<dbReference type="GO" id="GO:0016020">
    <property type="term" value="C:membrane"/>
    <property type="evidence" value="ECO:0007669"/>
    <property type="project" value="UniProtKB-SubCell"/>
</dbReference>
<feature type="transmembrane region" description="Helical" evidence="12">
    <location>
        <begin position="12"/>
        <end position="38"/>
    </location>
</feature>
<evidence type="ECO:0000256" key="8">
    <source>
        <dbReference type="ARBA" id="ARBA00023180"/>
    </source>
</evidence>
<evidence type="ECO:0000256" key="11">
    <source>
        <dbReference type="RuleBase" id="RU000688"/>
    </source>
</evidence>
<dbReference type="AlphaFoldDB" id="A0ABD0YL73"/>
<evidence type="ECO:0000313" key="14">
    <source>
        <dbReference type="EMBL" id="KAL1131949.1"/>
    </source>
</evidence>
<evidence type="ECO:0000256" key="6">
    <source>
        <dbReference type="ARBA" id="ARBA00023136"/>
    </source>
</evidence>
<keyword evidence="15" id="KW-1185">Reference proteome</keyword>
<dbReference type="Pfam" id="PF00001">
    <property type="entry name" value="7tm_1"/>
    <property type="match status" value="1"/>
</dbReference>
<comment type="subcellular location">
    <subcellularLocation>
        <location evidence="1">Membrane</location>
        <topology evidence="1">Multi-pass membrane protein</topology>
    </subcellularLocation>
</comment>
<protein>
    <recommendedName>
        <fullName evidence="13">G-protein coupled receptors family 1 profile domain-containing protein</fullName>
    </recommendedName>
</protein>
<accession>A0ABD0YL73</accession>
<organism evidence="14 15">
    <name type="scientific">Ranatra chinensis</name>
    <dbReference type="NCBI Taxonomy" id="642074"/>
    <lineage>
        <taxon>Eukaryota</taxon>
        <taxon>Metazoa</taxon>
        <taxon>Ecdysozoa</taxon>
        <taxon>Arthropoda</taxon>
        <taxon>Hexapoda</taxon>
        <taxon>Insecta</taxon>
        <taxon>Pterygota</taxon>
        <taxon>Neoptera</taxon>
        <taxon>Paraneoptera</taxon>
        <taxon>Hemiptera</taxon>
        <taxon>Heteroptera</taxon>
        <taxon>Panheteroptera</taxon>
        <taxon>Nepomorpha</taxon>
        <taxon>Nepidae</taxon>
        <taxon>Ranatrinae</taxon>
        <taxon>Ranatra</taxon>
    </lineage>
</organism>
<feature type="transmembrane region" description="Helical" evidence="12">
    <location>
        <begin position="86"/>
        <end position="108"/>
    </location>
</feature>
<dbReference type="PROSITE" id="PS50262">
    <property type="entry name" value="G_PROTEIN_RECEP_F1_2"/>
    <property type="match status" value="1"/>
</dbReference>
<dbReference type="PANTHER" id="PTHR24240">
    <property type="entry name" value="OPSIN"/>
    <property type="match status" value="1"/>
</dbReference>